<dbReference type="GO" id="GO:0005886">
    <property type="term" value="C:plasma membrane"/>
    <property type="evidence" value="ECO:0007669"/>
    <property type="project" value="UniProtKB-SubCell"/>
</dbReference>
<evidence type="ECO:0000256" key="11">
    <source>
        <dbReference type="ARBA" id="ARBA00023004"/>
    </source>
</evidence>
<dbReference type="GO" id="GO:0009061">
    <property type="term" value="P:anaerobic respiration"/>
    <property type="evidence" value="ECO:0007669"/>
    <property type="project" value="TreeGrafter"/>
</dbReference>
<comment type="cofactor">
    <cofactor evidence="1">
        <name>heme</name>
        <dbReference type="ChEBI" id="CHEBI:30413"/>
    </cofactor>
</comment>
<dbReference type="SUPFAM" id="SSF81342">
    <property type="entry name" value="Transmembrane di-heme cytochromes"/>
    <property type="match status" value="1"/>
</dbReference>
<dbReference type="GO" id="GO:0009326">
    <property type="term" value="C:formate dehydrogenase complex"/>
    <property type="evidence" value="ECO:0007669"/>
    <property type="project" value="InterPro"/>
</dbReference>
<dbReference type="InterPro" id="IPR011577">
    <property type="entry name" value="Cyt_b561_bac/Ni-Hgenase"/>
</dbReference>
<evidence type="ECO:0000256" key="6">
    <source>
        <dbReference type="ARBA" id="ARBA00022617"/>
    </source>
</evidence>
<evidence type="ECO:0000256" key="1">
    <source>
        <dbReference type="ARBA" id="ARBA00001971"/>
    </source>
</evidence>
<evidence type="ECO:0000256" key="8">
    <source>
        <dbReference type="ARBA" id="ARBA00022723"/>
    </source>
</evidence>
<dbReference type="InterPro" id="IPR016174">
    <property type="entry name" value="Di-haem_cyt_TM"/>
</dbReference>
<feature type="transmembrane region" description="Helical" evidence="13">
    <location>
        <begin position="56"/>
        <end position="74"/>
    </location>
</feature>
<keyword evidence="8" id="KW-0479">Metal-binding</keyword>
<keyword evidence="10 13" id="KW-1133">Transmembrane helix</keyword>
<dbReference type="Gene3D" id="1.20.950.20">
    <property type="entry name" value="Transmembrane di-heme cytochromes, Chain C"/>
    <property type="match status" value="1"/>
</dbReference>
<feature type="transmembrane region" description="Helical" evidence="13">
    <location>
        <begin position="151"/>
        <end position="175"/>
    </location>
</feature>
<dbReference type="InterPro" id="IPR006471">
    <property type="entry name" value="Formate_DH_gsu"/>
</dbReference>
<keyword evidence="11" id="KW-0408">Iron</keyword>
<dbReference type="GO" id="GO:0015944">
    <property type="term" value="P:formate oxidation"/>
    <property type="evidence" value="ECO:0007669"/>
    <property type="project" value="TreeGrafter"/>
</dbReference>
<dbReference type="EMBL" id="VZQZ01000001">
    <property type="protein sequence ID" value="KAB0667146.1"/>
    <property type="molecule type" value="Genomic_DNA"/>
</dbReference>
<keyword evidence="7 13" id="KW-0812">Transmembrane</keyword>
<dbReference type="Pfam" id="PF01292">
    <property type="entry name" value="Ni_hydr_CYTB"/>
    <property type="match status" value="1"/>
</dbReference>
<evidence type="ECO:0000256" key="10">
    <source>
        <dbReference type="ARBA" id="ARBA00022989"/>
    </source>
</evidence>
<feature type="transmembrane region" description="Helical" evidence="13">
    <location>
        <begin position="20"/>
        <end position="44"/>
    </location>
</feature>
<keyword evidence="12 13" id="KW-0472">Membrane</keyword>
<comment type="subcellular location">
    <subcellularLocation>
        <location evidence="2">Cell membrane</location>
        <topology evidence="2">Multi-pass membrane protein</topology>
    </subcellularLocation>
</comment>
<sequence length="210" mass="23843">MKRDPDKLDRYTAPERVNHWLVAFAFILLALSGLALFHPAFYPLSQLFGGGVWTRILHPFIGVALIFSFGSMFFRFRKLCVLTPSDWEWLRHAREMMGGDDRNMPEAGKLNGGQKLLFWLLAACMTLLVLSGIVMWRAYFSFLFPPAAIRLAAVVHAATGAGMISLIMGHIYLAIWTKESIGAMLYGKVRRAWAKQHHPAWFREMTGGRK</sequence>
<feature type="transmembrane region" description="Helical" evidence="13">
    <location>
        <begin position="116"/>
        <end position="139"/>
    </location>
</feature>
<evidence type="ECO:0000256" key="2">
    <source>
        <dbReference type="ARBA" id="ARBA00004651"/>
    </source>
</evidence>
<keyword evidence="4" id="KW-0813">Transport</keyword>
<evidence type="ECO:0000256" key="4">
    <source>
        <dbReference type="ARBA" id="ARBA00022448"/>
    </source>
</evidence>
<evidence type="ECO:0000256" key="5">
    <source>
        <dbReference type="ARBA" id="ARBA00022475"/>
    </source>
</evidence>
<evidence type="ECO:0000313" key="15">
    <source>
        <dbReference type="EMBL" id="KAB0667146.1"/>
    </source>
</evidence>
<evidence type="ECO:0000256" key="7">
    <source>
        <dbReference type="ARBA" id="ARBA00022692"/>
    </source>
</evidence>
<dbReference type="PANTHER" id="PTHR30074:SF5">
    <property type="entry name" value="FORMATE DEHYDROGENASE, NITRATE-INDUCIBLE, CYTOCHROME B556(FDN) SUBUNIT"/>
    <property type="match status" value="1"/>
</dbReference>
<dbReference type="GO" id="GO:0009055">
    <property type="term" value="F:electron transfer activity"/>
    <property type="evidence" value="ECO:0007669"/>
    <property type="project" value="InterPro"/>
</dbReference>
<proteinExistence type="inferred from homology"/>
<organism evidence="15 16">
    <name type="scientific">Oryzomonas japonica</name>
    <dbReference type="NCBI Taxonomy" id="2603858"/>
    <lineage>
        <taxon>Bacteria</taxon>
        <taxon>Pseudomonadati</taxon>
        <taxon>Thermodesulfobacteriota</taxon>
        <taxon>Desulfuromonadia</taxon>
        <taxon>Geobacterales</taxon>
        <taxon>Geobacteraceae</taxon>
        <taxon>Oryzomonas</taxon>
    </lineage>
</organism>
<keyword evidence="16" id="KW-1185">Reference proteome</keyword>
<accession>A0A7J4ZU34</accession>
<dbReference type="AlphaFoldDB" id="A0A7J4ZU34"/>
<name>A0A7J4ZU34_9BACT</name>
<comment type="similarity">
    <text evidence="3">Belongs to the formate dehydrogenase gamma subunit family.</text>
</comment>
<keyword evidence="5" id="KW-1003">Cell membrane</keyword>
<dbReference type="Proteomes" id="UP000420562">
    <property type="component" value="Unassembled WGS sequence"/>
</dbReference>
<keyword evidence="6" id="KW-0349">Heme</keyword>
<dbReference type="NCBIfam" id="TIGR01583">
    <property type="entry name" value="formate-DH-gamm"/>
    <property type="match status" value="1"/>
</dbReference>
<evidence type="ECO:0000259" key="14">
    <source>
        <dbReference type="Pfam" id="PF01292"/>
    </source>
</evidence>
<reference evidence="15 16" key="1">
    <citation type="submission" date="2019-09" db="EMBL/GenBank/DDBJ databases">
        <title>Geobacter sp. Red96, a novel strain isolated from paddy soil.</title>
        <authorList>
            <person name="Xu Z."/>
            <person name="Masuda Y."/>
            <person name="Itoh H."/>
            <person name="Senoo K."/>
        </authorList>
    </citation>
    <scope>NUCLEOTIDE SEQUENCE [LARGE SCALE GENOMIC DNA]</scope>
    <source>
        <strain evidence="15 16">Red96</strain>
    </source>
</reference>
<evidence type="ECO:0000256" key="12">
    <source>
        <dbReference type="ARBA" id="ARBA00023136"/>
    </source>
</evidence>
<dbReference type="GO" id="GO:0008863">
    <property type="term" value="F:formate dehydrogenase (NAD+) activity"/>
    <property type="evidence" value="ECO:0007669"/>
    <property type="project" value="InterPro"/>
</dbReference>
<evidence type="ECO:0000313" key="16">
    <source>
        <dbReference type="Proteomes" id="UP000420562"/>
    </source>
</evidence>
<evidence type="ECO:0000256" key="9">
    <source>
        <dbReference type="ARBA" id="ARBA00022982"/>
    </source>
</evidence>
<dbReference type="PANTHER" id="PTHR30074">
    <property type="entry name" value="FORMATE DEHYDROGENASE, NITRATE-INDUCIBLE, CYTOCHROME B556 FDN SUBUNIT"/>
    <property type="match status" value="1"/>
</dbReference>
<feature type="domain" description="Cytochrome b561 bacterial/Ni-hydrogenase" evidence="14">
    <location>
        <begin position="10"/>
        <end position="185"/>
    </location>
</feature>
<dbReference type="GO" id="GO:0046872">
    <property type="term" value="F:metal ion binding"/>
    <property type="evidence" value="ECO:0007669"/>
    <property type="project" value="UniProtKB-KW"/>
</dbReference>
<protein>
    <submittedName>
        <fullName evidence="15">Formate dehydrogenase subunit gamma</fullName>
    </submittedName>
</protein>
<keyword evidence="9" id="KW-0249">Electron transport</keyword>
<dbReference type="RefSeq" id="WP_151126107.1">
    <property type="nucleotide sequence ID" value="NZ_VZQZ01000001.1"/>
</dbReference>
<dbReference type="GO" id="GO:0036397">
    <property type="term" value="F:formate dehydrogenase (quinone) activity"/>
    <property type="evidence" value="ECO:0007669"/>
    <property type="project" value="TreeGrafter"/>
</dbReference>
<gene>
    <name evidence="15" type="ORF">F6V25_00135</name>
</gene>
<evidence type="ECO:0000256" key="3">
    <source>
        <dbReference type="ARBA" id="ARBA00010747"/>
    </source>
</evidence>
<dbReference type="InterPro" id="IPR051817">
    <property type="entry name" value="FDH_cytochrome_b556_subunit"/>
</dbReference>
<comment type="caution">
    <text evidence="15">The sequence shown here is derived from an EMBL/GenBank/DDBJ whole genome shotgun (WGS) entry which is preliminary data.</text>
</comment>
<dbReference type="GO" id="GO:0022904">
    <property type="term" value="P:respiratory electron transport chain"/>
    <property type="evidence" value="ECO:0007669"/>
    <property type="project" value="InterPro"/>
</dbReference>
<evidence type="ECO:0000256" key="13">
    <source>
        <dbReference type="SAM" id="Phobius"/>
    </source>
</evidence>